<feature type="domain" description="Peptidase S8/S53" evidence="2">
    <location>
        <begin position="231"/>
        <end position="506"/>
    </location>
</feature>
<dbReference type="AlphaFoldDB" id="A0A7C8N5W7"/>
<feature type="region of interest" description="Disordered" evidence="1">
    <location>
        <begin position="579"/>
        <end position="728"/>
    </location>
</feature>
<reference evidence="3 4" key="1">
    <citation type="submission" date="2019-06" db="EMBL/GenBank/DDBJ databases">
        <authorList>
            <person name="Palmer J.M."/>
        </authorList>
    </citation>
    <scope>NUCLEOTIDE SEQUENCE [LARGE SCALE GENOMIC DNA]</scope>
    <source>
        <strain evidence="3 4">TWF102</strain>
    </source>
</reference>
<dbReference type="GO" id="GO:0004252">
    <property type="term" value="F:serine-type endopeptidase activity"/>
    <property type="evidence" value="ECO:0007669"/>
    <property type="project" value="InterPro"/>
</dbReference>
<evidence type="ECO:0000256" key="1">
    <source>
        <dbReference type="SAM" id="MobiDB-lite"/>
    </source>
</evidence>
<name>A0A7C8N5W7_ORBOL</name>
<feature type="compositionally biased region" description="Acidic residues" evidence="1">
    <location>
        <begin position="706"/>
        <end position="723"/>
    </location>
</feature>
<dbReference type="InterPro" id="IPR000209">
    <property type="entry name" value="Peptidase_S8/S53_dom"/>
</dbReference>
<evidence type="ECO:0000259" key="2">
    <source>
        <dbReference type="Pfam" id="PF00082"/>
    </source>
</evidence>
<dbReference type="SUPFAM" id="SSF52743">
    <property type="entry name" value="Subtilisin-like"/>
    <property type="match status" value="1"/>
</dbReference>
<dbReference type="GO" id="GO:0006508">
    <property type="term" value="P:proteolysis"/>
    <property type="evidence" value="ECO:0007669"/>
    <property type="project" value="InterPro"/>
</dbReference>
<dbReference type="Gene3D" id="3.40.50.200">
    <property type="entry name" value="Peptidase S8/S53 domain"/>
    <property type="match status" value="1"/>
</dbReference>
<comment type="caution">
    <text evidence="3">The sequence shown here is derived from an EMBL/GenBank/DDBJ whole genome shotgun (WGS) entry which is preliminary data.</text>
</comment>
<feature type="compositionally biased region" description="Low complexity" evidence="1">
    <location>
        <begin position="16"/>
        <end position="25"/>
    </location>
</feature>
<feature type="compositionally biased region" description="Polar residues" evidence="1">
    <location>
        <begin position="692"/>
        <end position="705"/>
    </location>
</feature>
<gene>
    <name evidence="3" type="ORF">TWF102_003500</name>
</gene>
<accession>A0A7C8N5W7</accession>
<dbReference type="Proteomes" id="UP000475325">
    <property type="component" value="Unassembled WGS sequence"/>
</dbReference>
<evidence type="ECO:0000313" key="4">
    <source>
        <dbReference type="Proteomes" id="UP000475325"/>
    </source>
</evidence>
<dbReference type="Pfam" id="PF00082">
    <property type="entry name" value="Peptidase_S8"/>
    <property type="match status" value="1"/>
</dbReference>
<organism evidence="3 4">
    <name type="scientific">Orbilia oligospora</name>
    <name type="common">Nematode-trapping fungus</name>
    <name type="synonym">Arthrobotrys oligospora</name>
    <dbReference type="NCBI Taxonomy" id="2813651"/>
    <lineage>
        <taxon>Eukaryota</taxon>
        <taxon>Fungi</taxon>
        <taxon>Dikarya</taxon>
        <taxon>Ascomycota</taxon>
        <taxon>Pezizomycotina</taxon>
        <taxon>Orbiliomycetes</taxon>
        <taxon>Orbiliales</taxon>
        <taxon>Orbiliaceae</taxon>
        <taxon>Orbilia</taxon>
    </lineage>
</organism>
<feature type="compositionally biased region" description="Acidic residues" evidence="1">
    <location>
        <begin position="582"/>
        <end position="591"/>
    </location>
</feature>
<protein>
    <recommendedName>
        <fullName evidence="2">Peptidase S8/S53 domain-containing protein</fullName>
    </recommendedName>
</protein>
<proteinExistence type="predicted"/>
<sequence>MKLSARWPSDTEESGGSDTGSDPTSKAGSDPSQYSEPIPWVILLKLPAQQSPGVDQNGKPYSSEEKAKYFQEMVDAVKGIRFKGTDREYWARGPNGVGEADIWYFCLITSTQQVRRLEREYGDLFASVRPLTTLYPARKLKVTPPGFIRNRKRAPDVSGKIKPRNSNLTRTINPAYPLHGMLKRELTGQLRAPRELRALGVPPWIWGQEEGWDKLQYNYDQRVGRATEPPVVVYVICKGVDVNHPEFNQINLREMRDWMWADPYPAPPKIYRDYSWGAGTAVFGKIFGGTVGTARQAKPVVVVAADRNGRTSRLHIFDSLLQIHADITKRFMGRKIVISMSWILTFLSDPNNPKSKMDTFDYNLIASIRSLIEMLSKLGVAFVVPGGSIHWEVEDEGNTVVTNPIIGFPAKEGLKRWNAERPFITVGGVDMISWDNYYQSHLNLRVSAPAVDILVPLPYSTFESREVGPAKAVSHTPGDYGTVKGTAYAAGTVAGLFAYFLEMGFDRDEARTIIYAYSYPRFDRKLEHRLDRAPGVVYNGAWGMCKEGTSYYGPLTRELVEVEKDELVGMAQSLVQERWPEDLEWDSDDNISENPKRPTDPALGDLPPGWGEGPGEGVPPVYSPEDSWKRGSTPNKSYWAKCPVQTSSSSSSSMSSSLSSSFATSTTATTVETTSEPTLSSHSVTETEHSTASLSSVRATSTPANNEDDEEESTPTQIEEPEEPAPTLDWVDESLVGEMTWAESELLWAIPAVAAPIIVLLLPLANGGNLTSTITNTNYTSYTVSLKDPSKFDLKKIGISTVPALTTGTKFSPVVPTTSEMPPPTATIGTGPIGPIDPEITPPPQVTVHACKQLFFTTPKPTATVPSSKRWIQTLPVTSWYYVERNLVASVINSDEVCGEGAPELKGKEGGLDKTFYEGSPENFRIAISWTSNPPTKKECKENLHHILDGCHGNNPLNPWNWKGGGTRIIGGTQHFEIQPLDPYRRPPGRKWAACRFWLANGQAYAKIWGYGFLDAFDDINHNLARPKRMGRGPLQFYNKVTLCPGWDGNWWMAPTTPIPHESALWEWVLSIGFKYTYFSNRQGRESKKCVEEAIREAYGMPDFECRNKEWDKGVRYFWDKVTGPAKGP</sequence>
<feature type="compositionally biased region" description="Polar residues" evidence="1">
    <location>
        <begin position="26"/>
        <end position="35"/>
    </location>
</feature>
<evidence type="ECO:0000313" key="3">
    <source>
        <dbReference type="EMBL" id="KAF3078516.1"/>
    </source>
</evidence>
<feature type="region of interest" description="Disordered" evidence="1">
    <location>
        <begin position="1"/>
        <end position="35"/>
    </location>
</feature>
<dbReference type="EMBL" id="WIQW01000171">
    <property type="protein sequence ID" value="KAF3078516.1"/>
    <property type="molecule type" value="Genomic_DNA"/>
</dbReference>
<dbReference type="InterPro" id="IPR036852">
    <property type="entry name" value="Peptidase_S8/S53_dom_sf"/>
</dbReference>
<dbReference type="CDD" id="cd00306">
    <property type="entry name" value="Peptidases_S8_S53"/>
    <property type="match status" value="1"/>
</dbReference>
<feature type="compositionally biased region" description="Low complexity" evidence="1">
    <location>
        <begin position="646"/>
        <end position="684"/>
    </location>
</feature>
<dbReference type="Pfam" id="PF18647">
    <property type="entry name" value="Fungal_lectin_2"/>
    <property type="match status" value="1"/>
</dbReference>